<dbReference type="Gene3D" id="3.30.457.10">
    <property type="entry name" value="Copper amine oxidase-like, N-terminal domain"/>
    <property type="match status" value="1"/>
</dbReference>
<dbReference type="Proteomes" id="UP000366051">
    <property type="component" value="Chromosome"/>
</dbReference>
<dbReference type="KEGG" id="hcv:FTV88_0633"/>
<evidence type="ECO:0000313" key="3">
    <source>
        <dbReference type="Proteomes" id="UP000366051"/>
    </source>
</evidence>
<evidence type="ECO:0000313" key="2">
    <source>
        <dbReference type="EMBL" id="QGG46812.1"/>
    </source>
</evidence>
<evidence type="ECO:0000259" key="1">
    <source>
        <dbReference type="Pfam" id="PF07833"/>
    </source>
</evidence>
<dbReference type="Pfam" id="PF07833">
    <property type="entry name" value="Cu_amine_oxidN1"/>
    <property type="match status" value="1"/>
</dbReference>
<dbReference type="RefSeq" id="WP_153724315.1">
    <property type="nucleotide sequence ID" value="NZ_CP045875.1"/>
</dbReference>
<reference evidence="3" key="1">
    <citation type="submission" date="2019-11" db="EMBL/GenBank/DDBJ databases">
        <title>Genome sequence of Heliorestis convoluta strain HH, an alkaliphilic and minimalistic phototrophic bacterium from a soda lake in Egypt.</title>
        <authorList>
            <person name="Dewey E.D."/>
            <person name="Stokes L.M."/>
            <person name="Burchell B.M."/>
            <person name="Shaffer K.N."/>
            <person name="Huntington A.M."/>
            <person name="Baker J.M."/>
            <person name="Nadendla S."/>
            <person name="Giglio M.G."/>
            <person name="Touchman J.W."/>
            <person name="Blankenship R.E."/>
            <person name="Madigan M.T."/>
            <person name="Sattley W.M."/>
        </authorList>
    </citation>
    <scope>NUCLEOTIDE SEQUENCE [LARGE SCALE GENOMIC DNA]</scope>
    <source>
        <strain evidence="3">HH</strain>
    </source>
</reference>
<organism evidence="2 3">
    <name type="scientific">Heliorestis convoluta</name>
    <dbReference type="NCBI Taxonomy" id="356322"/>
    <lineage>
        <taxon>Bacteria</taxon>
        <taxon>Bacillati</taxon>
        <taxon>Bacillota</taxon>
        <taxon>Clostridia</taxon>
        <taxon>Eubacteriales</taxon>
        <taxon>Heliobacteriaceae</taxon>
        <taxon>Heliorestis</taxon>
    </lineage>
</organism>
<sequence length="349" mass="38952">MSTIKHIRGAIAGALTVTLLTIPGIAGANNLLIDKGVSSDHKRDVIEIIEKVEEERYVEIEVETSAIGSFTGKVKEITEHYVGALKIFLENDQGQEAHLIVSQQTYVAGKEQIKLGDMITGYYDANKPIIMIYPPQYAPELIVFENSDGNVKVEVFDENLLSKDQALKLTIDEEREILYPSGAPYKGDLTDKTLAVFYDFSTRSIPPQTTPIKIIVLFEKEPTTEEILQLDFSHLEYMVNHQVVKAAEPYADEKGTIMVPLRSIAEALGYSVTWDGRDQSITVGQDFSLQIGKDAYTSLGIRPIELGTAPVLKDNTTYVPLHFFREVVAMNNAYVFEGQIVINNDEKME</sequence>
<keyword evidence="3" id="KW-1185">Reference proteome</keyword>
<dbReference type="EMBL" id="CP045875">
    <property type="protein sequence ID" value="QGG46812.1"/>
    <property type="molecule type" value="Genomic_DNA"/>
</dbReference>
<dbReference type="InterPro" id="IPR036582">
    <property type="entry name" value="Mao_N_sf"/>
</dbReference>
<feature type="domain" description="Copper amine oxidase-like N-terminal" evidence="1">
    <location>
        <begin position="239"/>
        <end position="331"/>
    </location>
</feature>
<gene>
    <name evidence="2" type="ORF">FTV88_0633</name>
</gene>
<dbReference type="InterPro" id="IPR012854">
    <property type="entry name" value="Cu_amine_oxidase-like_N"/>
</dbReference>
<dbReference type="OrthoDB" id="1684927at2"/>
<protein>
    <submittedName>
        <fullName evidence="2">Copper amine oxidase N-terminal domain-containing protein</fullName>
    </submittedName>
</protein>
<dbReference type="SUPFAM" id="SSF55383">
    <property type="entry name" value="Copper amine oxidase, domain N"/>
    <property type="match status" value="1"/>
</dbReference>
<dbReference type="AlphaFoldDB" id="A0A5Q2N0L8"/>
<accession>A0A5Q2N0L8</accession>
<proteinExistence type="predicted"/>
<name>A0A5Q2N0L8_9FIRM</name>